<dbReference type="RefSeq" id="XP_045958413.1">
    <property type="nucleotide sequence ID" value="XM_046100022.1"/>
</dbReference>
<organism evidence="9 10">
    <name type="scientific">Truncatella angustata</name>
    <dbReference type="NCBI Taxonomy" id="152316"/>
    <lineage>
        <taxon>Eukaryota</taxon>
        <taxon>Fungi</taxon>
        <taxon>Dikarya</taxon>
        <taxon>Ascomycota</taxon>
        <taxon>Pezizomycotina</taxon>
        <taxon>Sordariomycetes</taxon>
        <taxon>Xylariomycetidae</taxon>
        <taxon>Amphisphaeriales</taxon>
        <taxon>Sporocadaceae</taxon>
        <taxon>Truncatella</taxon>
    </lineage>
</organism>
<gene>
    <name evidence="9" type="ORF">BKA67DRAFT_535477</name>
</gene>
<proteinExistence type="inferred from homology"/>
<dbReference type="Pfam" id="PF08700">
    <property type="entry name" value="VPS51_Exo84_N"/>
    <property type="match status" value="1"/>
</dbReference>
<dbReference type="AlphaFoldDB" id="A0A9P8UL72"/>
<dbReference type="GO" id="GO:0017119">
    <property type="term" value="C:Golgi transport complex"/>
    <property type="evidence" value="ECO:0007669"/>
    <property type="project" value="InterPro"/>
</dbReference>
<dbReference type="PANTHER" id="PTHR31658:SF0">
    <property type="entry name" value="CONSERVED OLIGOMERIC GOLGI COMPLEX SUBUNIT 1"/>
    <property type="match status" value="1"/>
</dbReference>
<evidence type="ECO:0000256" key="4">
    <source>
        <dbReference type="ARBA" id="ARBA00022448"/>
    </source>
</evidence>
<dbReference type="Proteomes" id="UP000758603">
    <property type="component" value="Unassembled WGS sequence"/>
</dbReference>
<comment type="similarity">
    <text evidence="2">Belongs to the COG1 family.</text>
</comment>
<dbReference type="InterPro" id="IPR033370">
    <property type="entry name" value="COG1"/>
</dbReference>
<comment type="subcellular location">
    <subcellularLocation>
        <location evidence="1">Golgi apparatus membrane</location>
        <topology evidence="1">Peripheral membrane protein</topology>
    </subcellularLocation>
</comment>
<feature type="compositionally biased region" description="Acidic residues" evidence="8">
    <location>
        <begin position="695"/>
        <end position="707"/>
    </location>
</feature>
<evidence type="ECO:0000256" key="8">
    <source>
        <dbReference type="SAM" id="MobiDB-lite"/>
    </source>
</evidence>
<dbReference type="GO" id="GO:0015031">
    <property type="term" value="P:protein transport"/>
    <property type="evidence" value="ECO:0007669"/>
    <property type="project" value="UniProtKB-KW"/>
</dbReference>
<name>A0A9P8UL72_9PEZI</name>
<dbReference type="OrthoDB" id="46189at2759"/>
<dbReference type="GeneID" id="70128914"/>
<keyword evidence="5" id="KW-0653">Protein transport</keyword>
<protein>
    <recommendedName>
        <fullName evidence="3">Conserved oligomeric Golgi complex subunit 1</fullName>
    </recommendedName>
</protein>
<dbReference type="GO" id="GO:0000139">
    <property type="term" value="C:Golgi membrane"/>
    <property type="evidence" value="ECO:0007669"/>
    <property type="project" value="UniProtKB-SubCell"/>
</dbReference>
<sequence>MAAPDTSNLTSSAQVFETHTLPQIRAIHKSLHVQIDEKAARLRTQVGNSYRELLGTADTIVQMRKDMSNAQNVLGRMGSMCGRTVVESKVAGLGRFQGAEDTETELSQTARVRLLEACALAVGRLLKGGKQGKGDRLVLAAKVLVLIRLLVASFGDANRLKGDIQKSIETAKRTQRSLKNKLLRGVAKILDKVSDDIQQDDILKALCAYSLTESSGAKDVLRHFLNVRAEAMVLEFDVEEEQERGRNTDNVLCGLDLYTRTLLDVQALVPSKLADALANLKKSPLLADDSLKALEGLRLDVFERWCGDDIQYFTPFIRHDDLDGKQAKSMLTSWANKGGEILLAGLSRTLEHMSEFKSIIDLRTNVLQHWIRDGGKARGFDPSDMLDGLRDAINARLLHVLDTKVSKLRLIGSEVTSTLETWQNGAIDTRQSLWDEEMLDMDISLGASHIKHEVVSRLHGRNDAVARAVSSYESWYNLIDDVGQIVQQLRRQRWDNDVDEIEDDETIELRQELLSKEDPQKIDDQLNKNLEQAYQNLDGQLGKLWQAHQDDANSGQIAMYFLRIIRSVRSQLPKLDNAKSFGLGSISSLQERLAIHVVKSPVEDFVNTALTRKRVIGRVLWEGEPALPVQPSPGSFKLLRNLVASMGDVGLDLWSPAALSVIKKVASSQLSDVWRAKLDEPIEAQVDSEKLSSTGEDESANETTEDTESVKPKDEEPDVRHDLLIQWLYDILLLQTSLGTDSSPNEDLVKLADVAFHKTGLPDEARHKMVKTSQEYWRRTSLLFGLLA</sequence>
<dbReference type="PANTHER" id="PTHR31658">
    <property type="entry name" value="CONSERVED OLIGOMERIC GOLGI COMPLEX SUBUNIT 1"/>
    <property type="match status" value="1"/>
</dbReference>
<evidence type="ECO:0000256" key="6">
    <source>
        <dbReference type="ARBA" id="ARBA00023034"/>
    </source>
</evidence>
<dbReference type="GO" id="GO:0006891">
    <property type="term" value="P:intra-Golgi vesicle-mediated transport"/>
    <property type="evidence" value="ECO:0007669"/>
    <property type="project" value="InterPro"/>
</dbReference>
<reference evidence="9" key="1">
    <citation type="journal article" date="2021" name="Nat. Commun.">
        <title>Genetic determinants of endophytism in the Arabidopsis root mycobiome.</title>
        <authorList>
            <person name="Mesny F."/>
            <person name="Miyauchi S."/>
            <person name="Thiergart T."/>
            <person name="Pickel B."/>
            <person name="Atanasova L."/>
            <person name="Karlsson M."/>
            <person name="Huettel B."/>
            <person name="Barry K.W."/>
            <person name="Haridas S."/>
            <person name="Chen C."/>
            <person name="Bauer D."/>
            <person name="Andreopoulos W."/>
            <person name="Pangilinan J."/>
            <person name="LaButti K."/>
            <person name="Riley R."/>
            <person name="Lipzen A."/>
            <person name="Clum A."/>
            <person name="Drula E."/>
            <person name="Henrissat B."/>
            <person name="Kohler A."/>
            <person name="Grigoriev I.V."/>
            <person name="Martin F.M."/>
            <person name="Hacquard S."/>
        </authorList>
    </citation>
    <scope>NUCLEOTIDE SEQUENCE</scope>
    <source>
        <strain evidence="9">MPI-SDFR-AT-0073</strain>
    </source>
</reference>
<keyword evidence="10" id="KW-1185">Reference proteome</keyword>
<keyword evidence="6" id="KW-0333">Golgi apparatus</keyword>
<evidence type="ECO:0000256" key="3">
    <source>
        <dbReference type="ARBA" id="ARBA00020978"/>
    </source>
</evidence>
<keyword evidence="4" id="KW-0813">Transport</keyword>
<accession>A0A9P8UL72</accession>
<feature type="region of interest" description="Disordered" evidence="8">
    <location>
        <begin position="685"/>
        <end position="717"/>
    </location>
</feature>
<dbReference type="EMBL" id="JAGPXC010000004">
    <property type="protein sequence ID" value="KAH6654143.1"/>
    <property type="molecule type" value="Genomic_DNA"/>
</dbReference>
<evidence type="ECO:0000313" key="10">
    <source>
        <dbReference type="Proteomes" id="UP000758603"/>
    </source>
</evidence>
<evidence type="ECO:0000256" key="2">
    <source>
        <dbReference type="ARBA" id="ARBA00006653"/>
    </source>
</evidence>
<evidence type="ECO:0000313" key="9">
    <source>
        <dbReference type="EMBL" id="KAH6654143.1"/>
    </source>
</evidence>
<feature type="compositionally biased region" description="Basic and acidic residues" evidence="8">
    <location>
        <begin position="708"/>
        <end position="717"/>
    </location>
</feature>
<evidence type="ECO:0000256" key="1">
    <source>
        <dbReference type="ARBA" id="ARBA00004395"/>
    </source>
</evidence>
<keyword evidence="7" id="KW-0472">Membrane</keyword>
<comment type="caution">
    <text evidence="9">The sequence shown here is derived from an EMBL/GenBank/DDBJ whole genome shotgun (WGS) entry which is preliminary data.</text>
</comment>
<evidence type="ECO:0000256" key="7">
    <source>
        <dbReference type="ARBA" id="ARBA00023136"/>
    </source>
</evidence>
<evidence type="ECO:0000256" key="5">
    <source>
        <dbReference type="ARBA" id="ARBA00022927"/>
    </source>
</evidence>